<dbReference type="InterPro" id="IPR011335">
    <property type="entry name" value="Restrct_endonuc-II-like"/>
</dbReference>
<organism evidence="2 3">
    <name type="scientific">Candidatus Entotheonella gemina</name>
    <dbReference type="NCBI Taxonomy" id="1429439"/>
    <lineage>
        <taxon>Bacteria</taxon>
        <taxon>Pseudomonadati</taxon>
        <taxon>Nitrospinota/Tectimicrobiota group</taxon>
        <taxon>Candidatus Tectimicrobiota</taxon>
        <taxon>Candidatus Entotheonellia</taxon>
        <taxon>Candidatus Entotheonellales</taxon>
        <taxon>Candidatus Entotheonellaceae</taxon>
        <taxon>Candidatus Entotheonella</taxon>
    </lineage>
</organism>
<dbReference type="PANTHER" id="PTHR34107:SF4">
    <property type="entry name" value="SLL1222 PROTEIN"/>
    <property type="match status" value="1"/>
</dbReference>
<dbReference type="AlphaFoldDB" id="W4MFJ9"/>
<dbReference type="HOGENOM" id="CLU_076312_0_2_7"/>
<sequence>MALEAVSAKDLTYEAYLAMPEIKQRYEILNGELMMSPSPLPIHQWIAANLFRLLDAHVRDRQLGIVLFAPLDVVIRQTPLQTRQPDLLFLSAERSGILGAEQLQGLSRLTHAPDLAIEILSPANTRRELDEKLLDYQSIGVRECSIVSPEAHTVEVVRLSMQAIEPLDIFGHGMTVQSEVLADCNLDVEAIFT</sequence>
<dbReference type="InterPro" id="IPR012296">
    <property type="entry name" value="Nuclease_put_TT1808"/>
</dbReference>
<gene>
    <name evidence="2" type="ORF">ETSY2_05505</name>
</gene>
<proteinExistence type="predicted"/>
<evidence type="ECO:0000313" key="3">
    <source>
        <dbReference type="Proteomes" id="UP000019140"/>
    </source>
</evidence>
<dbReference type="InterPro" id="IPR008538">
    <property type="entry name" value="Uma2"/>
</dbReference>
<dbReference type="Proteomes" id="UP000019140">
    <property type="component" value="Unassembled WGS sequence"/>
</dbReference>
<dbReference type="EMBL" id="AZHX01000227">
    <property type="protein sequence ID" value="ETX08422.1"/>
    <property type="molecule type" value="Genomic_DNA"/>
</dbReference>
<evidence type="ECO:0000313" key="2">
    <source>
        <dbReference type="EMBL" id="ETX08422.1"/>
    </source>
</evidence>
<comment type="caution">
    <text evidence="2">The sequence shown here is derived from an EMBL/GenBank/DDBJ whole genome shotgun (WGS) entry which is preliminary data.</text>
</comment>
<feature type="domain" description="Putative restriction endonuclease" evidence="1">
    <location>
        <begin position="14"/>
        <end position="189"/>
    </location>
</feature>
<dbReference type="Pfam" id="PF05685">
    <property type="entry name" value="Uma2"/>
    <property type="match status" value="1"/>
</dbReference>
<reference evidence="2 3" key="1">
    <citation type="journal article" date="2014" name="Nature">
        <title>An environmental bacterial taxon with a large and distinct metabolic repertoire.</title>
        <authorList>
            <person name="Wilson M.C."/>
            <person name="Mori T."/>
            <person name="Ruckert C."/>
            <person name="Uria A.R."/>
            <person name="Helf M.J."/>
            <person name="Takada K."/>
            <person name="Gernert C."/>
            <person name="Steffens U.A."/>
            <person name="Heycke N."/>
            <person name="Schmitt S."/>
            <person name="Rinke C."/>
            <person name="Helfrich E.J."/>
            <person name="Brachmann A.O."/>
            <person name="Gurgui C."/>
            <person name="Wakimoto T."/>
            <person name="Kracht M."/>
            <person name="Crusemann M."/>
            <person name="Hentschel U."/>
            <person name="Abe I."/>
            <person name="Matsunaga S."/>
            <person name="Kalinowski J."/>
            <person name="Takeyama H."/>
            <person name="Piel J."/>
        </authorList>
    </citation>
    <scope>NUCLEOTIDE SEQUENCE [LARGE SCALE GENOMIC DNA]</scope>
    <source>
        <strain evidence="3">TSY2</strain>
    </source>
</reference>
<evidence type="ECO:0000259" key="1">
    <source>
        <dbReference type="Pfam" id="PF05685"/>
    </source>
</evidence>
<name>W4MFJ9_9BACT</name>
<dbReference type="CDD" id="cd06260">
    <property type="entry name" value="DUF820-like"/>
    <property type="match status" value="1"/>
</dbReference>
<protein>
    <recommendedName>
        <fullName evidence="1">Putative restriction endonuclease domain-containing protein</fullName>
    </recommendedName>
</protein>
<accession>W4MFJ9</accession>
<dbReference type="SUPFAM" id="SSF52980">
    <property type="entry name" value="Restriction endonuclease-like"/>
    <property type="match status" value="1"/>
</dbReference>
<dbReference type="Gene3D" id="3.90.1570.10">
    <property type="entry name" value="tt1808, chain A"/>
    <property type="match status" value="1"/>
</dbReference>
<dbReference type="PANTHER" id="PTHR34107">
    <property type="entry name" value="SLL0198 PROTEIN-RELATED"/>
    <property type="match status" value="1"/>
</dbReference>
<keyword evidence="3" id="KW-1185">Reference proteome</keyword>